<dbReference type="Gene3D" id="3.10.50.40">
    <property type="match status" value="1"/>
</dbReference>
<accession>E3CVG5</accession>
<keyword evidence="5" id="KW-1185">Reference proteome</keyword>
<evidence type="ECO:0000313" key="4">
    <source>
        <dbReference type="EMBL" id="EFQ23221.1"/>
    </source>
</evidence>
<dbReference type="Pfam" id="PF13145">
    <property type="entry name" value="Rotamase_2"/>
    <property type="match status" value="1"/>
</dbReference>
<dbReference type="Proteomes" id="UP000005096">
    <property type="component" value="Chromosome"/>
</dbReference>
<evidence type="ECO:0000256" key="1">
    <source>
        <dbReference type="PROSITE-ProRule" id="PRU00278"/>
    </source>
</evidence>
<feature type="domain" description="PpiC" evidence="3">
    <location>
        <begin position="152"/>
        <end position="242"/>
    </location>
</feature>
<dbReference type="InterPro" id="IPR050245">
    <property type="entry name" value="PrsA_foldase"/>
</dbReference>
<keyword evidence="2" id="KW-0732">Signal</keyword>
<protein>
    <submittedName>
        <fullName evidence="4">PpiC-type peptidyl-prolyl cis-trans isomerase</fullName>
    </submittedName>
</protein>
<reference evidence="4 5" key="1">
    <citation type="journal article" date="2010" name="Stand. Genomic Sci.">
        <title>Non-contiguous finished genome sequence of Aminomonas paucivorans type strain (GLU-3).</title>
        <authorList>
            <person name="Pitluck S."/>
            <person name="Yasawong M."/>
            <person name="Held B."/>
            <person name="Lapidus A."/>
            <person name="Nolan M."/>
            <person name="Copeland A."/>
            <person name="Lucas S."/>
            <person name="Del Rio T.G."/>
            <person name="Tice H."/>
            <person name="Cheng J.F."/>
            <person name="Chertkov O."/>
            <person name="Goodwin L."/>
            <person name="Tapia R."/>
            <person name="Han C."/>
            <person name="Liolios K."/>
            <person name="Ivanova N."/>
            <person name="Mavromatis K."/>
            <person name="Ovchinnikova G."/>
            <person name="Pati A."/>
            <person name="Chen A."/>
            <person name="Palaniappan K."/>
            <person name="Land M."/>
            <person name="Hauser L."/>
            <person name="Chang Y.J."/>
            <person name="Jeffries C.D."/>
            <person name="Pukall R."/>
            <person name="Spring S."/>
            <person name="Rohde M."/>
            <person name="Sikorski J."/>
            <person name="Goker M."/>
            <person name="Woyke T."/>
            <person name="Bristow J."/>
            <person name="Eisen J.A."/>
            <person name="Markowitz V."/>
            <person name="Hugenholtz P."/>
            <person name="Kyrpides N.C."/>
            <person name="Klenk H.P."/>
        </authorList>
    </citation>
    <scope>NUCLEOTIDE SEQUENCE [LARGE SCALE GENOMIC DNA]</scope>
    <source>
        <strain evidence="4 5">DSM 12260</strain>
    </source>
</reference>
<dbReference type="AlphaFoldDB" id="E3CVG5"/>
<keyword evidence="1 4" id="KW-0413">Isomerase</keyword>
<dbReference type="PaxDb" id="584708-Apau_0793"/>
<name>E3CVG5_9BACT</name>
<dbReference type="RefSeq" id="WP_006300389.1">
    <property type="nucleotide sequence ID" value="NZ_CM001022.1"/>
</dbReference>
<dbReference type="HOGENOM" id="CLU_034646_1_2_0"/>
<keyword evidence="1" id="KW-0697">Rotamase</keyword>
<dbReference type="EMBL" id="CM001022">
    <property type="protein sequence ID" value="EFQ23221.1"/>
    <property type="molecule type" value="Genomic_DNA"/>
</dbReference>
<dbReference type="eggNOG" id="COG0760">
    <property type="taxonomic scope" value="Bacteria"/>
</dbReference>
<gene>
    <name evidence="4" type="ORF">Apau_0793</name>
</gene>
<dbReference type="OrthoDB" id="14196at2"/>
<dbReference type="PANTHER" id="PTHR47245:SF2">
    <property type="entry name" value="PEPTIDYL-PROLYL CIS-TRANS ISOMERASE HP_0175-RELATED"/>
    <property type="match status" value="1"/>
</dbReference>
<proteinExistence type="predicted"/>
<dbReference type="STRING" id="584708.Apau_0793"/>
<organism evidence="4 5">
    <name type="scientific">Aminomonas paucivorans DSM 12260</name>
    <dbReference type="NCBI Taxonomy" id="584708"/>
    <lineage>
        <taxon>Bacteria</taxon>
        <taxon>Thermotogati</taxon>
        <taxon>Synergistota</taxon>
        <taxon>Synergistia</taxon>
        <taxon>Synergistales</taxon>
        <taxon>Synergistaceae</taxon>
        <taxon>Aminomonas</taxon>
    </lineage>
</organism>
<dbReference type="PROSITE" id="PS50198">
    <property type="entry name" value="PPIC_PPIASE_2"/>
    <property type="match status" value="1"/>
</dbReference>
<evidence type="ECO:0000313" key="5">
    <source>
        <dbReference type="Proteomes" id="UP000005096"/>
    </source>
</evidence>
<dbReference type="SUPFAM" id="SSF109998">
    <property type="entry name" value="Triger factor/SurA peptide-binding domain-like"/>
    <property type="match status" value="1"/>
</dbReference>
<feature type="signal peptide" evidence="2">
    <location>
        <begin position="1"/>
        <end position="27"/>
    </location>
</feature>
<dbReference type="InterPro" id="IPR046357">
    <property type="entry name" value="PPIase_dom_sf"/>
</dbReference>
<dbReference type="GO" id="GO:0003755">
    <property type="term" value="F:peptidyl-prolyl cis-trans isomerase activity"/>
    <property type="evidence" value="ECO:0007669"/>
    <property type="project" value="UniProtKB-KW"/>
</dbReference>
<dbReference type="SUPFAM" id="SSF54534">
    <property type="entry name" value="FKBP-like"/>
    <property type="match status" value="1"/>
</dbReference>
<dbReference type="InterPro" id="IPR027304">
    <property type="entry name" value="Trigger_fact/SurA_dom_sf"/>
</dbReference>
<feature type="chain" id="PRO_5007913639" evidence="2">
    <location>
        <begin position="28"/>
        <end position="297"/>
    </location>
</feature>
<dbReference type="PANTHER" id="PTHR47245">
    <property type="entry name" value="PEPTIDYLPROLYL ISOMERASE"/>
    <property type="match status" value="1"/>
</dbReference>
<sequence>MNGSRSVLRRGVVVGCLLVSLALPAWAAPASAPKEEPPVIRVGAEEVSSREMLHVLGMNVGGNEMALGMALYQMDRKAREEFARQLADALLLARAAEAKGIALEPAVAATLRWQRIRTLSQAYMERAAGAWDLGDQTLKRYYDAHRDQFVQAEAVHVRHILTEDEASARKALLAVLGGADFAKTAAEQSRDKATAERGGDLEWVERGQTPKAFEDLVFSLRKDAVGGPVKTDFGWHVVQVLEKRAARALSFEEAKGEVAQRLQRSYLEETLKKLRGQTPVTVDDKALMGLGGIQAAP</sequence>
<evidence type="ECO:0000259" key="3">
    <source>
        <dbReference type="PROSITE" id="PS50198"/>
    </source>
</evidence>
<dbReference type="InterPro" id="IPR000297">
    <property type="entry name" value="PPIase_PpiC"/>
</dbReference>
<evidence type="ECO:0000256" key="2">
    <source>
        <dbReference type="SAM" id="SignalP"/>
    </source>
</evidence>